<evidence type="ECO:0000256" key="6">
    <source>
        <dbReference type="ARBA" id="ARBA00023128"/>
    </source>
</evidence>
<reference evidence="15" key="1">
    <citation type="journal article" date="2022" name="bioRxiv">
        <title>Sequencing and chromosome-scale assembly of the giantPleurodeles waltlgenome.</title>
        <authorList>
            <person name="Brown T."/>
            <person name="Elewa A."/>
            <person name="Iarovenko S."/>
            <person name="Subramanian E."/>
            <person name="Araus A.J."/>
            <person name="Petzold A."/>
            <person name="Susuki M."/>
            <person name="Suzuki K.-i.T."/>
            <person name="Hayashi T."/>
            <person name="Toyoda A."/>
            <person name="Oliveira C."/>
            <person name="Osipova E."/>
            <person name="Leigh N.D."/>
            <person name="Simon A."/>
            <person name="Yun M.H."/>
        </authorList>
    </citation>
    <scope>NUCLEOTIDE SEQUENCE</scope>
    <source>
        <strain evidence="15">20211129_DDA</strain>
        <tissue evidence="15">Liver</tissue>
    </source>
</reference>
<dbReference type="InterPro" id="IPR043035">
    <property type="entry name" value="Ribosomal_mL64_sf"/>
</dbReference>
<keyword evidence="16" id="KW-1185">Reference proteome</keyword>
<dbReference type="InterPro" id="IPR018472">
    <property type="entry name" value="Ribosomal_mL64"/>
</dbReference>
<keyword evidence="4" id="KW-0689">Ribosomal protein</keyword>
<sequence>MAALTSLSRFLRNLPAVLPSCVAGYHARPRRHGLGGLPPEDPECSWRTGPRFKARLYGHHGDVSGVRPEVLWPSPVQLQELQAEEREWFPSLQEMQERIRVREEQEARERREREELIAANLAKMPQMVEDWKREKRERLQKQIEEKARRERLMAEAKERFGSTIDPRSTKFQDMVKEMEKEERKQEKLLKKRLRAESRAATANPPTAANP</sequence>
<keyword evidence="6" id="KW-0496">Mitochondrion</keyword>
<proteinExistence type="inferred from homology"/>
<gene>
    <name evidence="15" type="ORF">NDU88_004144</name>
</gene>
<organism evidence="15 16">
    <name type="scientific">Pleurodeles waltl</name>
    <name type="common">Iberian ribbed newt</name>
    <dbReference type="NCBI Taxonomy" id="8319"/>
    <lineage>
        <taxon>Eukaryota</taxon>
        <taxon>Metazoa</taxon>
        <taxon>Chordata</taxon>
        <taxon>Craniata</taxon>
        <taxon>Vertebrata</taxon>
        <taxon>Euteleostomi</taxon>
        <taxon>Amphibia</taxon>
        <taxon>Batrachia</taxon>
        <taxon>Caudata</taxon>
        <taxon>Salamandroidea</taxon>
        <taxon>Salamandridae</taxon>
        <taxon>Pleurodelinae</taxon>
        <taxon>Pleurodeles</taxon>
    </lineage>
</organism>
<evidence type="ECO:0000313" key="16">
    <source>
        <dbReference type="Proteomes" id="UP001066276"/>
    </source>
</evidence>
<dbReference type="EMBL" id="JANPWB010000007">
    <property type="protein sequence ID" value="KAJ1172297.1"/>
    <property type="molecule type" value="Genomic_DNA"/>
</dbReference>
<dbReference type="PANTHER" id="PTHR31761">
    <property type="entry name" value="GROWTH ARREST AND DNA DAMAGE-INDUCIBLE PROTEINS-INTERACTING PROTEIN 1 GADD45GIP1"/>
    <property type="match status" value="1"/>
</dbReference>
<dbReference type="PANTHER" id="PTHR31761:SF1">
    <property type="entry name" value="LARGE RIBOSOMAL SUBUNIT PROTEIN ML64"/>
    <property type="match status" value="1"/>
</dbReference>
<dbReference type="AlphaFoldDB" id="A0AAV7T6V0"/>
<evidence type="ECO:0000256" key="14">
    <source>
        <dbReference type="SAM" id="MobiDB-lite"/>
    </source>
</evidence>
<dbReference type="GO" id="GO:0005840">
    <property type="term" value="C:ribosome"/>
    <property type="evidence" value="ECO:0007669"/>
    <property type="project" value="UniProtKB-KW"/>
</dbReference>
<evidence type="ECO:0000256" key="2">
    <source>
        <dbReference type="ARBA" id="ARBA00004173"/>
    </source>
</evidence>
<name>A0AAV7T6V0_PLEWA</name>
<keyword evidence="8" id="KW-0687">Ribonucleoprotein</keyword>
<keyword evidence="9" id="KW-0131">Cell cycle</keyword>
<dbReference type="Pfam" id="PF10147">
    <property type="entry name" value="CR6_interact"/>
    <property type="match status" value="1"/>
</dbReference>
<evidence type="ECO:0000313" key="15">
    <source>
        <dbReference type="EMBL" id="KAJ1172297.1"/>
    </source>
</evidence>
<evidence type="ECO:0000256" key="12">
    <source>
        <dbReference type="ARBA" id="ARBA00035485"/>
    </source>
</evidence>
<keyword evidence="5" id="KW-0175">Coiled coil</keyword>
<evidence type="ECO:0000256" key="13">
    <source>
        <dbReference type="ARBA" id="ARBA00060144"/>
    </source>
</evidence>
<comment type="function">
    <text evidence="13">Acts as a negative regulator of G1 to S cell cycle phase progression by inhibiting cyclin-dependent kinases. Inhibitory effects are additive with GADD45 proteins but also occur in the absence of GADD45 proteins. Acts as a repressor of the orphan nuclear receptor NR4A1 by inhibiting AB domain-mediated transcriptional activity. May be involved in the hormone-mediated regulation of NR4A1 transcriptional activity. May play a role in mitochondrial protein synthesis.</text>
</comment>
<accession>A0AAV7T6V0</accession>
<feature type="region of interest" description="Disordered" evidence="14">
    <location>
        <begin position="176"/>
        <end position="210"/>
    </location>
</feature>
<dbReference type="Gene3D" id="6.10.280.120">
    <property type="entry name" value="Growth arrest and DNA-damage-inducible proteins-interacting protein 1"/>
    <property type="match status" value="1"/>
</dbReference>
<comment type="subcellular location">
    <subcellularLocation>
        <location evidence="2">Mitochondrion</location>
    </subcellularLocation>
    <subcellularLocation>
        <location evidence="1">Nucleus</location>
    </subcellularLocation>
</comment>
<evidence type="ECO:0000256" key="5">
    <source>
        <dbReference type="ARBA" id="ARBA00023054"/>
    </source>
</evidence>
<evidence type="ECO:0000256" key="3">
    <source>
        <dbReference type="ARBA" id="ARBA00005421"/>
    </source>
</evidence>
<comment type="similarity">
    <text evidence="3">Belongs to the mitochondrion-specific ribosomal protein mL64 family.</text>
</comment>
<protein>
    <recommendedName>
        <fullName evidence="11">Large ribosomal subunit protein mL64</fullName>
    </recommendedName>
    <alternativeName>
        <fullName evidence="10">39S ribosomal protein L59, mitochondrial</fullName>
    </alternativeName>
    <alternativeName>
        <fullName evidence="12">Growth arrest and DNA damage-inducible proteins-interacting protein 1</fullName>
    </alternativeName>
</protein>
<evidence type="ECO:0000256" key="7">
    <source>
        <dbReference type="ARBA" id="ARBA00023242"/>
    </source>
</evidence>
<comment type="caution">
    <text evidence="15">The sequence shown here is derived from an EMBL/GenBank/DDBJ whole genome shotgun (WGS) entry which is preliminary data.</text>
</comment>
<dbReference type="GO" id="GO:0005634">
    <property type="term" value="C:nucleus"/>
    <property type="evidence" value="ECO:0007669"/>
    <property type="project" value="UniProtKB-SubCell"/>
</dbReference>
<keyword evidence="7" id="KW-0539">Nucleus</keyword>
<feature type="compositionally biased region" description="Basic and acidic residues" evidence="14">
    <location>
        <begin position="176"/>
        <end position="188"/>
    </location>
</feature>
<evidence type="ECO:0000256" key="9">
    <source>
        <dbReference type="ARBA" id="ARBA00023306"/>
    </source>
</evidence>
<evidence type="ECO:0000256" key="8">
    <source>
        <dbReference type="ARBA" id="ARBA00023274"/>
    </source>
</evidence>
<evidence type="ECO:0000256" key="1">
    <source>
        <dbReference type="ARBA" id="ARBA00004123"/>
    </source>
</evidence>
<evidence type="ECO:0000256" key="10">
    <source>
        <dbReference type="ARBA" id="ARBA00030700"/>
    </source>
</evidence>
<dbReference type="GO" id="GO:0005739">
    <property type="term" value="C:mitochondrion"/>
    <property type="evidence" value="ECO:0007669"/>
    <property type="project" value="UniProtKB-SubCell"/>
</dbReference>
<evidence type="ECO:0000256" key="4">
    <source>
        <dbReference type="ARBA" id="ARBA00022980"/>
    </source>
</evidence>
<dbReference type="Proteomes" id="UP001066276">
    <property type="component" value="Chromosome 4_1"/>
</dbReference>
<dbReference type="GO" id="GO:1990904">
    <property type="term" value="C:ribonucleoprotein complex"/>
    <property type="evidence" value="ECO:0007669"/>
    <property type="project" value="UniProtKB-KW"/>
</dbReference>
<evidence type="ECO:0000256" key="11">
    <source>
        <dbReference type="ARBA" id="ARBA00035184"/>
    </source>
</evidence>
<feature type="compositionally biased region" description="Low complexity" evidence="14">
    <location>
        <begin position="199"/>
        <end position="210"/>
    </location>
</feature>